<proteinExistence type="predicted"/>
<keyword evidence="3" id="KW-1185">Reference proteome</keyword>
<dbReference type="EMBL" id="SNYN01000011">
    <property type="protein sequence ID" value="TDQ51507.1"/>
    <property type="molecule type" value="Genomic_DNA"/>
</dbReference>
<reference evidence="2 3" key="1">
    <citation type="submission" date="2019-03" db="EMBL/GenBank/DDBJ databases">
        <title>Genomic Encyclopedia of Type Strains, Phase IV (KMG-IV): sequencing the most valuable type-strain genomes for metagenomic binning, comparative biology and taxonomic classification.</title>
        <authorList>
            <person name="Goeker M."/>
        </authorList>
    </citation>
    <scope>NUCLEOTIDE SEQUENCE [LARGE SCALE GENOMIC DNA]</scope>
    <source>
        <strain evidence="2 3">DSM 46770</strain>
    </source>
</reference>
<feature type="domain" description="SnoaL-like" evidence="1">
    <location>
        <begin position="7"/>
        <end position="105"/>
    </location>
</feature>
<dbReference type="InterPro" id="IPR037401">
    <property type="entry name" value="SnoaL-like"/>
</dbReference>
<dbReference type="CDD" id="cd06990">
    <property type="entry name" value="cupin_DUF861"/>
    <property type="match status" value="1"/>
</dbReference>
<dbReference type="Gene3D" id="3.10.450.50">
    <property type="match status" value="1"/>
</dbReference>
<dbReference type="AlphaFoldDB" id="A0A4V3D8F9"/>
<dbReference type="Proteomes" id="UP000295281">
    <property type="component" value="Unassembled WGS sequence"/>
</dbReference>
<evidence type="ECO:0000259" key="1">
    <source>
        <dbReference type="Pfam" id="PF12680"/>
    </source>
</evidence>
<evidence type="ECO:0000313" key="2">
    <source>
        <dbReference type="EMBL" id="TDQ51507.1"/>
    </source>
</evidence>
<comment type="caution">
    <text evidence="2">The sequence shown here is derived from an EMBL/GenBank/DDBJ whole genome shotgun (WGS) entry which is preliminary data.</text>
</comment>
<dbReference type="SUPFAM" id="SSF51182">
    <property type="entry name" value="RmlC-like cupins"/>
    <property type="match status" value="1"/>
</dbReference>
<dbReference type="Gene3D" id="2.60.120.10">
    <property type="entry name" value="Jelly Rolls"/>
    <property type="match status" value="1"/>
</dbReference>
<dbReference type="InterPro" id="IPR011051">
    <property type="entry name" value="RmlC_Cupin_sf"/>
</dbReference>
<sequence>MSLQEELRHAIEDRDADALVAKFTDDADYTMIDQTRPPSAPMRLHGRPEIEQTLREVFSRDMTHQLEQCVVEGDHAAYVERCSYPDGTKVMSMSMLDLRDGRIVRQSTVQAWDEAETAEGAECRGFDDADEVREFGNGRLEVLNIGGREIDRAVFQPGWRWSENVKPIAGTDLCMFSHFGHVMSGTLHVRMADGTEIDCGPGDVMRVAPGHDAWVVGDEAVTIVDWEQGKGDYAKPGR</sequence>
<dbReference type="InterPro" id="IPR014710">
    <property type="entry name" value="RmlC-like_jellyroll"/>
</dbReference>
<name>A0A4V3D8F9_9ACTN</name>
<dbReference type="Pfam" id="PF12680">
    <property type="entry name" value="SnoaL_2"/>
    <property type="match status" value="1"/>
</dbReference>
<dbReference type="OrthoDB" id="161242at2"/>
<gene>
    <name evidence="2" type="ORF">EV190_111115</name>
</gene>
<dbReference type="InterPro" id="IPR032710">
    <property type="entry name" value="NTF2-like_dom_sf"/>
</dbReference>
<accession>A0A4V3D8F9</accession>
<evidence type="ECO:0000313" key="3">
    <source>
        <dbReference type="Proteomes" id="UP000295281"/>
    </source>
</evidence>
<organism evidence="2 3">
    <name type="scientific">Actinorugispora endophytica</name>
    <dbReference type="NCBI Taxonomy" id="1605990"/>
    <lineage>
        <taxon>Bacteria</taxon>
        <taxon>Bacillati</taxon>
        <taxon>Actinomycetota</taxon>
        <taxon>Actinomycetes</taxon>
        <taxon>Streptosporangiales</taxon>
        <taxon>Nocardiopsidaceae</taxon>
        <taxon>Actinorugispora</taxon>
    </lineage>
</organism>
<dbReference type="SUPFAM" id="SSF54427">
    <property type="entry name" value="NTF2-like"/>
    <property type="match status" value="1"/>
</dbReference>
<dbReference type="RefSeq" id="WP_133742168.1">
    <property type="nucleotide sequence ID" value="NZ_SNYN01000011.1"/>
</dbReference>
<protein>
    <submittedName>
        <fullName evidence="2">SnoaL-like protein</fullName>
    </submittedName>
</protein>